<feature type="domain" description="Aminoacyl-transfer RNA synthetases class-II family profile" evidence="15">
    <location>
        <begin position="171"/>
        <end position="489"/>
    </location>
</feature>
<gene>
    <name evidence="13" type="primary">lysS</name>
    <name evidence="16" type="ORF">SAMN02745118_02708</name>
</gene>
<dbReference type="InterPro" id="IPR002313">
    <property type="entry name" value="Lys-tRNA-ligase_II"/>
</dbReference>
<dbReference type="GO" id="GO:0005829">
    <property type="term" value="C:cytosol"/>
    <property type="evidence" value="ECO:0007669"/>
    <property type="project" value="TreeGrafter"/>
</dbReference>
<keyword evidence="17" id="KW-1185">Reference proteome</keyword>
<dbReference type="PROSITE" id="PS50862">
    <property type="entry name" value="AA_TRNA_LIGASE_II"/>
    <property type="match status" value="1"/>
</dbReference>
<dbReference type="AlphaFoldDB" id="A0A1T4QV97"/>
<comment type="similarity">
    <text evidence="2 13">Belongs to the class-II aminoacyl-tRNA synthetase family.</text>
</comment>
<dbReference type="GO" id="GO:0006430">
    <property type="term" value="P:lysyl-tRNA aminoacylation"/>
    <property type="evidence" value="ECO:0007669"/>
    <property type="project" value="UniProtKB-UniRule"/>
</dbReference>
<evidence type="ECO:0000256" key="6">
    <source>
        <dbReference type="ARBA" id="ARBA00022723"/>
    </source>
</evidence>
<comment type="subcellular location">
    <subcellularLocation>
        <location evidence="1 13">Cytoplasm</location>
    </subcellularLocation>
</comment>
<dbReference type="PIRSF" id="PIRSF039101">
    <property type="entry name" value="LysRS2"/>
    <property type="match status" value="1"/>
</dbReference>
<sequence>MVEEEQDLNELMLERRRKLDELEEKGIPAYSDKYERSHTIDKVLNGYEELGEEITIKLAGRLMAVREHGKASFADLSDMSGEIQLYAKQNEIGEDLYELFLSLDIGDHIGIEGTLFKTGRGETTLRINDFRLLSKSLRPLPEKWHGLNDVELRYRQRYVDLIVNSNVRETFILRSKIIHSMREYLDERDFLEVETPLMHTIAGGASARPFVTHHNALNMDLYLRIAPELYLKRLIVGGFERVYEIGKNLRNEGISTKHNPEFTSMELYQAYANYEDMMDITEDLIISITEEVLDTLQIEYVDEEIDLSRSWTRMTMIDSIKKYGDVDFSEVNDLTIAKKIADDHGVEYGDETSVGEIINEFFEKFVEDKLIQPTFITEYPTEVSPLAKRKPDDSNFTERFELFIAGNELANAFSELNDPIDQRERFEDQMEQREAGDDEAHMMDEDFIRALEYGMPPAGGLGIGIDRLIMLLTDSSSIRDVILFPHMRPEKQ</sequence>
<protein>
    <recommendedName>
        <fullName evidence="13">Lysine--tRNA ligase</fullName>
        <ecNumber evidence="13">6.1.1.6</ecNumber>
    </recommendedName>
    <alternativeName>
        <fullName evidence="13">Lysyl-tRNA synthetase</fullName>
        <shortName evidence="13">LysRS</shortName>
    </alternativeName>
</protein>
<organism evidence="16 17">
    <name type="scientific">Selenihalanaerobacter shriftii</name>
    <dbReference type="NCBI Taxonomy" id="142842"/>
    <lineage>
        <taxon>Bacteria</taxon>
        <taxon>Bacillati</taxon>
        <taxon>Bacillota</taxon>
        <taxon>Clostridia</taxon>
        <taxon>Halanaerobiales</taxon>
        <taxon>Halobacteroidaceae</taxon>
        <taxon>Selenihalanaerobacter</taxon>
    </lineage>
</organism>
<dbReference type="InterPro" id="IPR006195">
    <property type="entry name" value="aa-tRNA-synth_II"/>
</dbReference>
<dbReference type="EC" id="6.1.1.6" evidence="13"/>
<dbReference type="NCBIfam" id="TIGR00499">
    <property type="entry name" value="lysS_bact"/>
    <property type="match status" value="1"/>
</dbReference>
<evidence type="ECO:0000256" key="2">
    <source>
        <dbReference type="ARBA" id="ARBA00008226"/>
    </source>
</evidence>
<dbReference type="InterPro" id="IPR004365">
    <property type="entry name" value="NA-bd_OB_tRNA"/>
</dbReference>
<keyword evidence="8 13" id="KW-0067">ATP-binding</keyword>
<evidence type="ECO:0000256" key="1">
    <source>
        <dbReference type="ARBA" id="ARBA00004496"/>
    </source>
</evidence>
<keyword evidence="10 13" id="KW-0648">Protein biosynthesis</keyword>
<dbReference type="GO" id="GO:0005524">
    <property type="term" value="F:ATP binding"/>
    <property type="evidence" value="ECO:0007669"/>
    <property type="project" value="UniProtKB-UniRule"/>
</dbReference>
<dbReference type="InterPro" id="IPR045864">
    <property type="entry name" value="aa-tRNA-synth_II/BPL/LPL"/>
</dbReference>
<comment type="subunit">
    <text evidence="3 13">Homodimer.</text>
</comment>
<dbReference type="Gene3D" id="3.30.930.10">
    <property type="entry name" value="Bira Bifunctional Protein, Domain 2"/>
    <property type="match status" value="1"/>
</dbReference>
<dbReference type="HAMAP" id="MF_00252">
    <property type="entry name" value="Lys_tRNA_synth_class2"/>
    <property type="match status" value="1"/>
</dbReference>
<evidence type="ECO:0000256" key="11">
    <source>
        <dbReference type="ARBA" id="ARBA00023146"/>
    </source>
</evidence>
<dbReference type="Gene3D" id="2.40.50.140">
    <property type="entry name" value="Nucleic acid-binding proteins"/>
    <property type="match status" value="1"/>
</dbReference>
<evidence type="ECO:0000256" key="12">
    <source>
        <dbReference type="ARBA" id="ARBA00048573"/>
    </source>
</evidence>
<dbReference type="GO" id="GO:0004824">
    <property type="term" value="F:lysine-tRNA ligase activity"/>
    <property type="evidence" value="ECO:0007669"/>
    <property type="project" value="UniProtKB-UniRule"/>
</dbReference>
<comment type="cofactor">
    <cofactor evidence="13 14">
        <name>Mg(2+)</name>
        <dbReference type="ChEBI" id="CHEBI:18420"/>
    </cofactor>
    <text evidence="13 14">Binds 3 Mg(2+) ions per subunit.</text>
</comment>
<name>A0A1T4QV97_9FIRM</name>
<keyword evidence="5 13" id="KW-0436">Ligase</keyword>
<dbReference type="GO" id="GO:0016740">
    <property type="term" value="F:transferase activity"/>
    <property type="evidence" value="ECO:0007669"/>
    <property type="project" value="UniProtKB-ARBA"/>
</dbReference>
<dbReference type="NCBIfam" id="NF001756">
    <property type="entry name" value="PRK00484.1"/>
    <property type="match status" value="1"/>
</dbReference>
<dbReference type="PRINTS" id="PR00982">
    <property type="entry name" value="TRNASYNTHLYS"/>
</dbReference>
<dbReference type="CDD" id="cd04322">
    <property type="entry name" value="LysRS_N"/>
    <property type="match status" value="1"/>
</dbReference>
<dbReference type="GO" id="GO:0000049">
    <property type="term" value="F:tRNA binding"/>
    <property type="evidence" value="ECO:0007669"/>
    <property type="project" value="TreeGrafter"/>
</dbReference>
<proteinExistence type="inferred from homology"/>
<evidence type="ECO:0000259" key="15">
    <source>
        <dbReference type="PROSITE" id="PS50862"/>
    </source>
</evidence>
<dbReference type="Pfam" id="PF00152">
    <property type="entry name" value="tRNA-synt_2"/>
    <property type="match status" value="1"/>
</dbReference>
<evidence type="ECO:0000313" key="17">
    <source>
        <dbReference type="Proteomes" id="UP000190625"/>
    </source>
</evidence>
<accession>A0A1T4QV97</accession>
<evidence type="ECO:0000256" key="10">
    <source>
        <dbReference type="ARBA" id="ARBA00022917"/>
    </source>
</evidence>
<dbReference type="InterPro" id="IPR012340">
    <property type="entry name" value="NA-bd_OB-fold"/>
</dbReference>
<dbReference type="FunFam" id="2.40.50.140:FF:000024">
    <property type="entry name" value="Lysine--tRNA ligase"/>
    <property type="match status" value="1"/>
</dbReference>
<dbReference type="STRING" id="142842.SAMN02745118_02708"/>
<evidence type="ECO:0000256" key="5">
    <source>
        <dbReference type="ARBA" id="ARBA00022598"/>
    </source>
</evidence>
<dbReference type="Pfam" id="PF01336">
    <property type="entry name" value="tRNA_anti-codon"/>
    <property type="match status" value="1"/>
</dbReference>
<dbReference type="InterPro" id="IPR034762">
    <property type="entry name" value="Lys-tRNA-ligase_II_bac/euk"/>
</dbReference>
<dbReference type="GO" id="GO:0140096">
    <property type="term" value="F:catalytic activity, acting on a protein"/>
    <property type="evidence" value="ECO:0007669"/>
    <property type="project" value="UniProtKB-ARBA"/>
</dbReference>
<evidence type="ECO:0000256" key="7">
    <source>
        <dbReference type="ARBA" id="ARBA00022741"/>
    </source>
</evidence>
<evidence type="ECO:0000256" key="8">
    <source>
        <dbReference type="ARBA" id="ARBA00022840"/>
    </source>
</evidence>
<dbReference type="SUPFAM" id="SSF50249">
    <property type="entry name" value="Nucleic acid-binding proteins"/>
    <property type="match status" value="1"/>
</dbReference>
<feature type="binding site" evidence="13">
    <location>
        <position position="408"/>
    </location>
    <ligand>
        <name>Mg(2+)</name>
        <dbReference type="ChEBI" id="CHEBI:18420"/>
        <label>2</label>
    </ligand>
</feature>
<keyword evidence="9 13" id="KW-0460">Magnesium</keyword>
<feature type="binding site" evidence="13">
    <location>
        <position position="408"/>
    </location>
    <ligand>
        <name>Mg(2+)</name>
        <dbReference type="ChEBI" id="CHEBI:18420"/>
        <label>1</label>
    </ligand>
</feature>
<dbReference type="OrthoDB" id="9801152at2"/>
<dbReference type="SUPFAM" id="SSF55681">
    <property type="entry name" value="Class II aaRS and biotin synthetases"/>
    <property type="match status" value="1"/>
</dbReference>
<dbReference type="InterPro" id="IPR044136">
    <property type="entry name" value="Lys-tRNA-ligase_II_N"/>
</dbReference>
<dbReference type="InterPro" id="IPR018149">
    <property type="entry name" value="Lys-tRNA-synth_II_C"/>
</dbReference>
<dbReference type="PANTHER" id="PTHR42918">
    <property type="entry name" value="LYSYL-TRNA SYNTHETASE"/>
    <property type="match status" value="1"/>
</dbReference>
<dbReference type="InterPro" id="IPR004364">
    <property type="entry name" value="Aa-tRNA-synt_II"/>
</dbReference>
<dbReference type="FunFam" id="3.30.930.10:FF:000001">
    <property type="entry name" value="Lysine--tRNA ligase"/>
    <property type="match status" value="1"/>
</dbReference>
<evidence type="ECO:0000256" key="13">
    <source>
        <dbReference type="HAMAP-Rule" id="MF_00252"/>
    </source>
</evidence>
<comment type="catalytic activity">
    <reaction evidence="12 13 14">
        <text>tRNA(Lys) + L-lysine + ATP = L-lysyl-tRNA(Lys) + AMP + diphosphate</text>
        <dbReference type="Rhea" id="RHEA:20792"/>
        <dbReference type="Rhea" id="RHEA-COMP:9696"/>
        <dbReference type="Rhea" id="RHEA-COMP:9697"/>
        <dbReference type="ChEBI" id="CHEBI:30616"/>
        <dbReference type="ChEBI" id="CHEBI:32551"/>
        <dbReference type="ChEBI" id="CHEBI:33019"/>
        <dbReference type="ChEBI" id="CHEBI:78442"/>
        <dbReference type="ChEBI" id="CHEBI:78529"/>
        <dbReference type="ChEBI" id="CHEBI:456215"/>
        <dbReference type="EC" id="6.1.1.6"/>
    </reaction>
</comment>
<evidence type="ECO:0000256" key="9">
    <source>
        <dbReference type="ARBA" id="ARBA00022842"/>
    </source>
</evidence>
<dbReference type="Proteomes" id="UP000190625">
    <property type="component" value="Unassembled WGS sequence"/>
</dbReference>
<dbReference type="RefSeq" id="WP_078811095.1">
    <property type="nucleotide sequence ID" value="NZ_FUWM01000033.1"/>
</dbReference>
<keyword evidence="11 13" id="KW-0030">Aminoacyl-tRNA synthetase</keyword>
<dbReference type="CDD" id="cd00775">
    <property type="entry name" value="LysRS_core"/>
    <property type="match status" value="1"/>
</dbReference>
<keyword evidence="6 13" id="KW-0479">Metal-binding</keyword>
<evidence type="ECO:0000256" key="14">
    <source>
        <dbReference type="RuleBase" id="RU000336"/>
    </source>
</evidence>
<dbReference type="PANTHER" id="PTHR42918:SF15">
    <property type="entry name" value="LYSINE--TRNA LIGASE, CHLOROPLASTIC_MITOCHONDRIAL"/>
    <property type="match status" value="1"/>
</dbReference>
<feature type="binding site" evidence="13">
    <location>
        <position position="401"/>
    </location>
    <ligand>
        <name>Mg(2+)</name>
        <dbReference type="ChEBI" id="CHEBI:18420"/>
        <label>1</label>
    </ligand>
</feature>
<reference evidence="17" key="1">
    <citation type="submission" date="2017-02" db="EMBL/GenBank/DDBJ databases">
        <authorList>
            <person name="Varghese N."/>
            <person name="Submissions S."/>
        </authorList>
    </citation>
    <scope>NUCLEOTIDE SEQUENCE [LARGE SCALE GENOMIC DNA]</scope>
    <source>
        <strain evidence="17">ATCC BAA-73</strain>
    </source>
</reference>
<dbReference type="GO" id="GO:0000287">
    <property type="term" value="F:magnesium ion binding"/>
    <property type="evidence" value="ECO:0007669"/>
    <property type="project" value="UniProtKB-UniRule"/>
</dbReference>
<evidence type="ECO:0000256" key="3">
    <source>
        <dbReference type="ARBA" id="ARBA00011738"/>
    </source>
</evidence>
<keyword evidence="7 13" id="KW-0547">Nucleotide-binding</keyword>
<keyword evidence="4 13" id="KW-0963">Cytoplasm</keyword>
<evidence type="ECO:0000256" key="4">
    <source>
        <dbReference type="ARBA" id="ARBA00022490"/>
    </source>
</evidence>
<dbReference type="EMBL" id="FUWM01000033">
    <property type="protein sequence ID" value="SKA07624.1"/>
    <property type="molecule type" value="Genomic_DNA"/>
</dbReference>
<evidence type="ECO:0000313" key="16">
    <source>
        <dbReference type="EMBL" id="SKA07624.1"/>
    </source>
</evidence>